<keyword evidence="3 7" id="KW-0812">Transmembrane</keyword>
<sequence length="515" mass="56648">MDQSSEKEAVTNIKETAISPPESLELDAAWTYLNEHRDATASADVDSVDLSKLRLKIDWHIVPLMFLCYTLQFLDKYAAVMGLPVDLHLAGNNFSNIATFLFVGLLCFEIPNVYLLQRLPSAKWLGANVTLWGIATACGAAAHSYRTLLVSRVFLGIFEATIGPSLMLISSQWYTKSEAAPRFSFWYLGLGFGQIIGGLVSYGFQHVVPSEGRLAGWRIMFVTLGVITVLVGLAVILLLPDTPMKAKWLSEREKVALLKHVSVNQTGIENTKRGFRWKEVVEAVMDMQVWLLLLSVVLLSVSSGVVTTYSATLIRNLGYPPKKAALMNTPSGAVSIFFTLFVGYGIRFQSHRWAWIIACIIPAILGGALMSFLPTSNRSGCLAGIYLVNAVVAPLPIFYNWTVSNIAGTTKRAFAAAIISGSFSLGNIIGPQTFRAKDAPDYRPAKIAVMGTQAGCAVTTFALFLWYVWRNKTRDAAEKAKHGSGEEGAEVNQVGEKEAWSGLTDWENKKFRYVY</sequence>
<dbReference type="PROSITE" id="PS50850">
    <property type="entry name" value="MFS"/>
    <property type="match status" value="1"/>
</dbReference>
<feature type="transmembrane region" description="Helical" evidence="7">
    <location>
        <begin position="185"/>
        <end position="204"/>
    </location>
</feature>
<comment type="subcellular location">
    <subcellularLocation>
        <location evidence="1">Membrane</location>
        <topology evidence="1">Multi-pass membrane protein</topology>
    </subcellularLocation>
</comment>
<protein>
    <submittedName>
        <fullName evidence="9">Major facilitator superfamily domain-containing protein</fullName>
    </submittedName>
</protein>
<feature type="domain" description="Major facilitator superfamily (MFS) profile" evidence="8">
    <location>
        <begin position="44"/>
        <end position="472"/>
    </location>
</feature>
<dbReference type="PANTHER" id="PTHR43791">
    <property type="entry name" value="PERMEASE-RELATED"/>
    <property type="match status" value="1"/>
</dbReference>
<evidence type="ECO:0000256" key="7">
    <source>
        <dbReference type="SAM" id="Phobius"/>
    </source>
</evidence>
<feature type="transmembrane region" description="Helical" evidence="7">
    <location>
        <begin position="57"/>
        <end position="74"/>
    </location>
</feature>
<dbReference type="PANTHER" id="PTHR43791:SF40">
    <property type="entry name" value="THIAMINE PATHWAY TRANSPORTER THI73"/>
    <property type="match status" value="1"/>
</dbReference>
<feature type="transmembrane region" description="Helical" evidence="7">
    <location>
        <begin position="216"/>
        <end position="239"/>
    </location>
</feature>
<evidence type="ECO:0000256" key="3">
    <source>
        <dbReference type="ARBA" id="ARBA00022692"/>
    </source>
</evidence>
<name>A0AAE0U6G1_SORBR</name>
<evidence type="ECO:0000256" key="6">
    <source>
        <dbReference type="ARBA" id="ARBA00037968"/>
    </source>
</evidence>
<organism evidence="9 10">
    <name type="scientific">Sordaria brevicollis</name>
    <dbReference type="NCBI Taxonomy" id="83679"/>
    <lineage>
        <taxon>Eukaryota</taxon>
        <taxon>Fungi</taxon>
        <taxon>Dikarya</taxon>
        <taxon>Ascomycota</taxon>
        <taxon>Pezizomycotina</taxon>
        <taxon>Sordariomycetes</taxon>
        <taxon>Sordariomycetidae</taxon>
        <taxon>Sordariales</taxon>
        <taxon>Sordariaceae</taxon>
        <taxon>Sordaria</taxon>
    </lineage>
</organism>
<dbReference type="EMBL" id="JAUTDP010000011">
    <property type="protein sequence ID" value="KAK3392365.1"/>
    <property type="molecule type" value="Genomic_DNA"/>
</dbReference>
<keyword evidence="4 7" id="KW-1133">Transmembrane helix</keyword>
<evidence type="ECO:0000256" key="2">
    <source>
        <dbReference type="ARBA" id="ARBA00022448"/>
    </source>
</evidence>
<dbReference type="SUPFAM" id="SSF103473">
    <property type="entry name" value="MFS general substrate transporter"/>
    <property type="match status" value="1"/>
</dbReference>
<accession>A0AAE0U6G1</accession>
<feature type="transmembrane region" description="Helical" evidence="7">
    <location>
        <begin position="352"/>
        <end position="373"/>
    </location>
</feature>
<evidence type="ECO:0000256" key="1">
    <source>
        <dbReference type="ARBA" id="ARBA00004141"/>
    </source>
</evidence>
<dbReference type="Proteomes" id="UP001281003">
    <property type="component" value="Unassembled WGS sequence"/>
</dbReference>
<dbReference type="InterPro" id="IPR036259">
    <property type="entry name" value="MFS_trans_sf"/>
</dbReference>
<evidence type="ECO:0000259" key="8">
    <source>
        <dbReference type="PROSITE" id="PS50850"/>
    </source>
</evidence>
<feature type="transmembrane region" description="Helical" evidence="7">
    <location>
        <begin position="447"/>
        <end position="469"/>
    </location>
</feature>
<evidence type="ECO:0000313" key="10">
    <source>
        <dbReference type="Proteomes" id="UP001281003"/>
    </source>
</evidence>
<reference evidence="9" key="2">
    <citation type="submission" date="2023-07" db="EMBL/GenBank/DDBJ databases">
        <authorList>
            <consortium name="Lawrence Berkeley National Laboratory"/>
            <person name="Haridas S."/>
            <person name="Hensen N."/>
            <person name="Bonometti L."/>
            <person name="Westerberg I."/>
            <person name="Brannstrom I.O."/>
            <person name="Guillou S."/>
            <person name="Cros-Aarteil S."/>
            <person name="Calhoun S."/>
            <person name="Kuo A."/>
            <person name="Mondo S."/>
            <person name="Pangilinan J."/>
            <person name="Riley R."/>
            <person name="LaButti K."/>
            <person name="Andreopoulos B."/>
            <person name="Lipzen A."/>
            <person name="Chen C."/>
            <person name="Yanf M."/>
            <person name="Daum C."/>
            <person name="Ng V."/>
            <person name="Clum A."/>
            <person name="Steindorff A."/>
            <person name="Ohm R."/>
            <person name="Martin F."/>
            <person name="Silar P."/>
            <person name="Natvig D."/>
            <person name="Lalanne C."/>
            <person name="Gautier V."/>
            <person name="Ament-velasquez S.L."/>
            <person name="Kruys A."/>
            <person name="Hutchinson M.I."/>
            <person name="Powell A.J."/>
            <person name="Barry K."/>
            <person name="Miller A.N."/>
            <person name="Grigoriev I.V."/>
            <person name="Debuchy R."/>
            <person name="Gladieux P."/>
            <person name="Thoren M.H."/>
            <person name="Johannesson H."/>
        </authorList>
    </citation>
    <scope>NUCLEOTIDE SEQUENCE</scope>
    <source>
        <strain evidence="9">FGSC 1904</strain>
    </source>
</reference>
<feature type="transmembrane region" description="Helical" evidence="7">
    <location>
        <begin position="380"/>
        <end position="401"/>
    </location>
</feature>
<evidence type="ECO:0000256" key="5">
    <source>
        <dbReference type="ARBA" id="ARBA00023136"/>
    </source>
</evidence>
<dbReference type="FunFam" id="1.20.1250.20:FF:000064">
    <property type="entry name" value="MFS allantoate transporter"/>
    <property type="match status" value="1"/>
</dbReference>
<proteinExistence type="inferred from homology"/>
<keyword evidence="10" id="KW-1185">Reference proteome</keyword>
<feature type="transmembrane region" description="Helical" evidence="7">
    <location>
        <begin position="326"/>
        <end position="346"/>
    </location>
</feature>
<dbReference type="InterPro" id="IPR011701">
    <property type="entry name" value="MFS"/>
</dbReference>
<keyword evidence="2" id="KW-0813">Transport</keyword>
<evidence type="ECO:0000313" key="9">
    <source>
        <dbReference type="EMBL" id="KAK3392365.1"/>
    </source>
</evidence>
<reference evidence="9" key="1">
    <citation type="journal article" date="2023" name="Mol. Phylogenet. Evol.">
        <title>Genome-scale phylogeny and comparative genomics of the fungal order Sordariales.</title>
        <authorList>
            <person name="Hensen N."/>
            <person name="Bonometti L."/>
            <person name="Westerberg I."/>
            <person name="Brannstrom I.O."/>
            <person name="Guillou S."/>
            <person name="Cros-Aarteil S."/>
            <person name="Calhoun S."/>
            <person name="Haridas S."/>
            <person name="Kuo A."/>
            <person name="Mondo S."/>
            <person name="Pangilinan J."/>
            <person name="Riley R."/>
            <person name="LaButti K."/>
            <person name="Andreopoulos B."/>
            <person name="Lipzen A."/>
            <person name="Chen C."/>
            <person name="Yan M."/>
            <person name="Daum C."/>
            <person name="Ng V."/>
            <person name="Clum A."/>
            <person name="Steindorff A."/>
            <person name="Ohm R.A."/>
            <person name="Martin F."/>
            <person name="Silar P."/>
            <person name="Natvig D.O."/>
            <person name="Lalanne C."/>
            <person name="Gautier V."/>
            <person name="Ament-Velasquez S.L."/>
            <person name="Kruys A."/>
            <person name="Hutchinson M.I."/>
            <person name="Powell A.J."/>
            <person name="Barry K."/>
            <person name="Miller A.N."/>
            <person name="Grigoriev I.V."/>
            <person name="Debuchy R."/>
            <person name="Gladieux P."/>
            <person name="Hiltunen Thoren M."/>
            <person name="Johannesson H."/>
        </authorList>
    </citation>
    <scope>NUCLEOTIDE SEQUENCE</scope>
    <source>
        <strain evidence="9">FGSC 1904</strain>
    </source>
</reference>
<dbReference type="GO" id="GO:0022857">
    <property type="term" value="F:transmembrane transporter activity"/>
    <property type="evidence" value="ECO:0007669"/>
    <property type="project" value="InterPro"/>
</dbReference>
<feature type="transmembrane region" description="Helical" evidence="7">
    <location>
        <begin position="94"/>
        <end position="116"/>
    </location>
</feature>
<dbReference type="Gene3D" id="1.20.1250.20">
    <property type="entry name" value="MFS general substrate transporter like domains"/>
    <property type="match status" value="2"/>
</dbReference>
<dbReference type="Pfam" id="PF07690">
    <property type="entry name" value="MFS_1"/>
    <property type="match status" value="1"/>
</dbReference>
<comment type="caution">
    <text evidence="9">The sequence shown here is derived from an EMBL/GenBank/DDBJ whole genome shotgun (WGS) entry which is preliminary data.</text>
</comment>
<feature type="transmembrane region" description="Helical" evidence="7">
    <location>
        <begin position="413"/>
        <end position="435"/>
    </location>
</feature>
<comment type="similarity">
    <text evidence="6">Belongs to the major facilitator superfamily. Allantoate permease family.</text>
</comment>
<feature type="transmembrane region" description="Helical" evidence="7">
    <location>
        <begin position="153"/>
        <end position="173"/>
    </location>
</feature>
<dbReference type="GO" id="GO:0016020">
    <property type="term" value="C:membrane"/>
    <property type="evidence" value="ECO:0007669"/>
    <property type="project" value="UniProtKB-SubCell"/>
</dbReference>
<feature type="transmembrane region" description="Helical" evidence="7">
    <location>
        <begin position="289"/>
        <end position="314"/>
    </location>
</feature>
<evidence type="ECO:0000256" key="4">
    <source>
        <dbReference type="ARBA" id="ARBA00022989"/>
    </source>
</evidence>
<keyword evidence="5 7" id="KW-0472">Membrane</keyword>
<gene>
    <name evidence="9" type="ORF">B0T20DRAFT_488029</name>
</gene>
<dbReference type="InterPro" id="IPR020846">
    <property type="entry name" value="MFS_dom"/>
</dbReference>
<dbReference type="AlphaFoldDB" id="A0AAE0U6G1"/>